<evidence type="ECO:0000313" key="3">
    <source>
        <dbReference type="Proteomes" id="UP000032254"/>
    </source>
</evidence>
<proteinExistence type="predicted"/>
<dbReference type="PATRIC" id="fig|47853.6.peg.6394"/>
<keyword evidence="3" id="KW-1185">Reference proteome</keyword>
<gene>
    <name evidence="2" type="ORF">TK50_30520</name>
</gene>
<dbReference type="AlphaFoldDB" id="A0A0D0VM31"/>
<comment type="caution">
    <text evidence="2">The sequence shown here is derived from an EMBL/GenBank/DDBJ whole genome shotgun (WGS) entry which is preliminary data.</text>
</comment>
<protein>
    <submittedName>
        <fullName evidence="2">Uncharacterized protein</fullName>
    </submittedName>
</protein>
<accession>A0A0D0VM31</accession>
<dbReference type="Proteomes" id="UP000032254">
    <property type="component" value="Unassembled WGS sequence"/>
</dbReference>
<sequence>MVAASSFHREVTPFMHARRLVAVLATLTAVLAATGCGPGDSEQDSASTTEASCGRSDASPVGRQGESEELAAAVGWISREPVRVTTDSAEATGQGVMDARRRTATMSYTLKKNDRMILVTLEEDDVYFAMLNVPGISFGTMYSLSRTEVPAGSYVDVDPTDLGGARRLVDAAVSVQSGGEQAATGKRRLAGAVDLTATWYANEELCRKFGDKVRAVPFTATVDDQGRLVEFVVELHALAPELGDARTNWEALGMPTNPQRPGASQPAGDVRALLEAFES</sequence>
<name>A0A0D0VM31_9ACTN</name>
<feature type="region of interest" description="Disordered" evidence="1">
    <location>
        <begin position="36"/>
        <end position="66"/>
    </location>
</feature>
<organism evidence="2 3">
    <name type="scientific">Micromonospora haikouensis</name>
    <dbReference type="NCBI Taxonomy" id="686309"/>
    <lineage>
        <taxon>Bacteria</taxon>
        <taxon>Bacillati</taxon>
        <taxon>Actinomycetota</taxon>
        <taxon>Actinomycetes</taxon>
        <taxon>Micromonosporales</taxon>
        <taxon>Micromonosporaceae</taxon>
        <taxon>Micromonospora</taxon>
    </lineage>
</organism>
<evidence type="ECO:0000256" key="1">
    <source>
        <dbReference type="SAM" id="MobiDB-lite"/>
    </source>
</evidence>
<dbReference type="EMBL" id="JXSX01000003">
    <property type="protein sequence ID" value="KIR61823.1"/>
    <property type="molecule type" value="Genomic_DNA"/>
</dbReference>
<evidence type="ECO:0000313" key="2">
    <source>
        <dbReference type="EMBL" id="KIR61823.1"/>
    </source>
</evidence>
<reference evidence="2 3" key="1">
    <citation type="submission" date="2015-01" db="EMBL/GenBank/DDBJ databases">
        <title>Sequencing and annotation of Micromonospora carbonacea strain JXNU-1 genome.</title>
        <authorList>
            <person name="Long Z."/>
            <person name="Huang Y."/>
            <person name="Jiang Y."/>
        </authorList>
    </citation>
    <scope>NUCLEOTIDE SEQUENCE [LARGE SCALE GENOMIC DNA]</scope>
    <source>
        <strain evidence="2 3">JXNU-1</strain>
    </source>
</reference>